<keyword evidence="8" id="KW-1133">Transmembrane helix</keyword>
<dbReference type="AlphaFoldDB" id="A0A1V4KV90"/>
<dbReference type="PROSITE" id="PS50268">
    <property type="entry name" value="CADHERIN_2"/>
    <property type="match status" value="2"/>
</dbReference>
<gene>
    <name evidence="13" type="ORF">AV530_008301</name>
</gene>
<feature type="domain" description="Cadherin" evidence="12">
    <location>
        <begin position="132"/>
        <end position="217"/>
    </location>
</feature>
<keyword evidence="5" id="KW-0677">Repeat</keyword>
<dbReference type="CDD" id="cd11304">
    <property type="entry name" value="Cadherin_repeat"/>
    <property type="match status" value="2"/>
</dbReference>
<dbReference type="GO" id="GO:0007156">
    <property type="term" value="P:homophilic cell adhesion via plasma membrane adhesion molecules"/>
    <property type="evidence" value="ECO:0007669"/>
    <property type="project" value="InterPro"/>
</dbReference>
<evidence type="ECO:0000256" key="3">
    <source>
        <dbReference type="ARBA" id="ARBA00022692"/>
    </source>
</evidence>
<evidence type="ECO:0000313" key="14">
    <source>
        <dbReference type="Proteomes" id="UP000190648"/>
    </source>
</evidence>
<evidence type="ECO:0000256" key="10">
    <source>
        <dbReference type="ARBA" id="ARBA00023180"/>
    </source>
</evidence>
<dbReference type="FunFam" id="2.60.40.60:FF:000004">
    <property type="entry name" value="Protocadherin 1 gamma 2"/>
    <property type="match status" value="1"/>
</dbReference>
<keyword evidence="6 11" id="KW-0106">Calcium</keyword>
<evidence type="ECO:0000256" key="8">
    <source>
        <dbReference type="ARBA" id="ARBA00022989"/>
    </source>
</evidence>
<proteinExistence type="predicted"/>
<dbReference type="GO" id="GO:0005509">
    <property type="term" value="F:calcium ion binding"/>
    <property type="evidence" value="ECO:0007669"/>
    <property type="project" value="UniProtKB-UniRule"/>
</dbReference>
<dbReference type="SUPFAM" id="SSF49313">
    <property type="entry name" value="Cadherin-like"/>
    <property type="match status" value="2"/>
</dbReference>
<dbReference type="SMART" id="SM00112">
    <property type="entry name" value="CA"/>
    <property type="match status" value="2"/>
</dbReference>
<evidence type="ECO:0000313" key="13">
    <source>
        <dbReference type="EMBL" id="OPJ88330.1"/>
    </source>
</evidence>
<evidence type="ECO:0000256" key="4">
    <source>
        <dbReference type="ARBA" id="ARBA00022729"/>
    </source>
</evidence>
<organism evidence="13 14">
    <name type="scientific">Patagioenas fasciata monilis</name>
    <dbReference type="NCBI Taxonomy" id="372326"/>
    <lineage>
        <taxon>Eukaryota</taxon>
        <taxon>Metazoa</taxon>
        <taxon>Chordata</taxon>
        <taxon>Craniata</taxon>
        <taxon>Vertebrata</taxon>
        <taxon>Euteleostomi</taxon>
        <taxon>Archelosauria</taxon>
        <taxon>Archosauria</taxon>
        <taxon>Dinosauria</taxon>
        <taxon>Saurischia</taxon>
        <taxon>Theropoda</taxon>
        <taxon>Coelurosauria</taxon>
        <taxon>Aves</taxon>
        <taxon>Neognathae</taxon>
        <taxon>Neoaves</taxon>
        <taxon>Columbimorphae</taxon>
        <taxon>Columbiformes</taxon>
        <taxon>Columbidae</taxon>
        <taxon>Patagioenas</taxon>
    </lineage>
</organism>
<dbReference type="InterPro" id="IPR002126">
    <property type="entry name" value="Cadherin-like_dom"/>
</dbReference>
<evidence type="ECO:0000256" key="9">
    <source>
        <dbReference type="ARBA" id="ARBA00023136"/>
    </source>
</evidence>
<name>A0A1V4KV90_PATFA</name>
<evidence type="ECO:0000256" key="7">
    <source>
        <dbReference type="ARBA" id="ARBA00022889"/>
    </source>
</evidence>
<comment type="caution">
    <text evidence="13">The sequence shown here is derived from an EMBL/GenBank/DDBJ whole genome shotgun (WGS) entry which is preliminary data.</text>
</comment>
<dbReference type="InterPro" id="IPR050174">
    <property type="entry name" value="Protocadherin/Cadherin-CA"/>
</dbReference>
<keyword evidence="4" id="KW-0732">Signal</keyword>
<dbReference type="OrthoDB" id="6252479at2759"/>
<dbReference type="PANTHER" id="PTHR24028">
    <property type="entry name" value="CADHERIN-87A"/>
    <property type="match status" value="1"/>
</dbReference>
<keyword evidence="14" id="KW-1185">Reference proteome</keyword>
<dbReference type="Gene3D" id="2.60.40.60">
    <property type="entry name" value="Cadherins"/>
    <property type="match status" value="2"/>
</dbReference>
<keyword evidence="2" id="KW-1003">Cell membrane</keyword>
<feature type="domain" description="Cadherin" evidence="12">
    <location>
        <begin position="53"/>
        <end position="111"/>
    </location>
</feature>
<keyword evidence="9" id="KW-0472">Membrane</keyword>
<evidence type="ECO:0000256" key="1">
    <source>
        <dbReference type="ARBA" id="ARBA00004251"/>
    </source>
</evidence>
<reference evidence="13 14" key="1">
    <citation type="submission" date="2016-02" db="EMBL/GenBank/DDBJ databases">
        <title>Band-tailed pigeon sequencing and assembly.</title>
        <authorList>
            <person name="Soares A.E."/>
            <person name="Novak B.J."/>
            <person name="Rice E.S."/>
            <person name="O'Connell B."/>
            <person name="Chang D."/>
            <person name="Weber S."/>
            <person name="Shapiro B."/>
        </authorList>
    </citation>
    <scope>NUCLEOTIDE SEQUENCE [LARGE SCALE GENOMIC DNA]</scope>
    <source>
        <strain evidence="13">BTP2013</strain>
        <tissue evidence="13">Blood</tissue>
    </source>
</reference>
<sequence>MTLKELRLSYYHEEEQAAPRVQLLPLRLLQLESLCVGGRLGEGRVRGAPLSSYVSVEAETGTLYALRSFDYEQMREVKLWVRAEDGGAPALSSNVSVRLVIVDEKENAPQVLYPPAAPLAAGAGWAGVELAPRSAESGALVAKVVAVDADAGRNAWLSYELAKATEPGLFRVGLHSGEVRTGRAGTDLESPRRNVFVLLRDWGQPPRSVTGTLSIVLVRG</sequence>
<evidence type="ECO:0000259" key="12">
    <source>
        <dbReference type="PROSITE" id="PS50268"/>
    </source>
</evidence>
<dbReference type="InterPro" id="IPR015919">
    <property type="entry name" value="Cadherin-like_sf"/>
</dbReference>
<dbReference type="GO" id="GO:0005886">
    <property type="term" value="C:plasma membrane"/>
    <property type="evidence" value="ECO:0007669"/>
    <property type="project" value="UniProtKB-SubCell"/>
</dbReference>
<keyword evidence="7" id="KW-0130">Cell adhesion</keyword>
<dbReference type="Pfam" id="PF00028">
    <property type="entry name" value="Cadherin"/>
    <property type="match status" value="2"/>
</dbReference>
<keyword evidence="3" id="KW-0812">Transmembrane</keyword>
<dbReference type="PANTHER" id="PTHR24028:SF234">
    <property type="entry name" value="PROTOCADHERIN GAMMA-A3"/>
    <property type="match status" value="1"/>
</dbReference>
<dbReference type="EMBL" id="LSYS01001584">
    <property type="protein sequence ID" value="OPJ88330.1"/>
    <property type="molecule type" value="Genomic_DNA"/>
</dbReference>
<evidence type="ECO:0000256" key="5">
    <source>
        <dbReference type="ARBA" id="ARBA00022737"/>
    </source>
</evidence>
<dbReference type="Proteomes" id="UP000190648">
    <property type="component" value="Unassembled WGS sequence"/>
</dbReference>
<keyword evidence="10" id="KW-0325">Glycoprotein</keyword>
<evidence type="ECO:0000256" key="11">
    <source>
        <dbReference type="PROSITE-ProRule" id="PRU00043"/>
    </source>
</evidence>
<evidence type="ECO:0000256" key="2">
    <source>
        <dbReference type="ARBA" id="ARBA00022475"/>
    </source>
</evidence>
<dbReference type="STRING" id="372326.A0A1V4KV90"/>
<protein>
    <recommendedName>
        <fullName evidence="12">Cadherin domain-containing protein</fullName>
    </recommendedName>
</protein>
<comment type="subcellular location">
    <subcellularLocation>
        <location evidence="1">Cell membrane</location>
        <topology evidence="1">Single-pass type I membrane protein</topology>
    </subcellularLocation>
</comment>
<dbReference type="PRINTS" id="PR00205">
    <property type="entry name" value="CADHERIN"/>
</dbReference>
<accession>A0A1V4KV90</accession>
<evidence type="ECO:0000256" key="6">
    <source>
        <dbReference type="ARBA" id="ARBA00022837"/>
    </source>
</evidence>